<accession>K2L491</accession>
<name>K2L491_HELPX</name>
<evidence type="ECO:0000313" key="1">
    <source>
        <dbReference type="EMBL" id="EKE89404.1"/>
    </source>
</evidence>
<dbReference type="EMBL" id="AMOV01000008">
    <property type="protein sequence ID" value="EKE89404.1"/>
    <property type="molecule type" value="Genomic_DNA"/>
</dbReference>
<evidence type="ECO:0000313" key="2">
    <source>
        <dbReference type="Proteomes" id="UP000006766"/>
    </source>
</evidence>
<comment type="caution">
    <text evidence="1">The sequence shown here is derived from an EMBL/GenBank/DDBJ whole genome shotgun (WGS) entry which is preliminary data.</text>
</comment>
<organism evidence="1 2">
    <name type="scientific">Helicobacter pylori R038b</name>
    <dbReference type="NCBI Taxonomy" id="1145115"/>
    <lineage>
        <taxon>Bacteria</taxon>
        <taxon>Pseudomonadati</taxon>
        <taxon>Campylobacterota</taxon>
        <taxon>Epsilonproteobacteria</taxon>
        <taxon>Campylobacterales</taxon>
        <taxon>Helicobacteraceae</taxon>
        <taxon>Helicobacter</taxon>
    </lineage>
</organism>
<dbReference type="InterPro" id="IPR003678">
    <property type="entry name" value="Put_OMP"/>
</dbReference>
<proteinExistence type="predicted"/>
<dbReference type="PATRIC" id="fig|1145115.3.peg.1242"/>
<protein>
    <submittedName>
        <fullName evidence="1">Outer membrane family protein</fullName>
    </submittedName>
</protein>
<dbReference type="Pfam" id="PF02521">
    <property type="entry name" value="HP_OMP_2"/>
    <property type="match status" value="2"/>
</dbReference>
<sequence length="500" mass="55855">MKKASQVLFFGAFLSSSLQGFEAKLNGFVDQSSTIGFNQHKINKERGIYPMQQFATIAGYLGLGFSLLPKKVSDHVLKGKIGGMVGSIFYDGTKKFEDGSVAYNLFGYYDGFMGGYTNILQSDDLATQNMKHNKNVRNYVFSDAYLEYAYKNYFEIKAGRYLSTMPYKSGQTQGFQVSGQYKHARLTWFSSFGRAFAYGSFLMDWFAARTTYSGGFTKNDKGGYDSHGRKVLYGTHAVQLTYKPHRFLIEGFYYLSPQIFNAPGVKIGWDSNPNFSGIEGFYYLSPQIFNAPGVKIGWDSNPNFSGTGFRSDTAVIGFFPIYYPWMIVKSNGSPVYRYDTPATQNGQNLIIRQRFDINNYNVSIAFYKVFQNANGWIGNMGNPSGVIMGSNSVYAGFTGTALKRDAATIFLSCGGTHFAKKFTWKFATQYSNSVVSWEARAMISLGYKFNEYLSGSVDLAYYGVHTNKGFKPGENGPVPKDFPALYSDRSALYTALVASF</sequence>
<reference evidence="1 2" key="1">
    <citation type="journal article" date="2013" name="Pathog. Dis.">
        <title>Genome sequences of 65 Helicobacter pylori strains isolated from asymptomatic individuals and patients with gastric cancer, peptic ulcer disease, or gastritis.</title>
        <authorList>
            <person name="Blanchard T.G."/>
            <person name="Czinn S.J."/>
            <person name="Correa P."/>
            <person name="Nakazawa T."/>
            <person name="Keelan M."/>
            <person name="Morningstar L."/>
            <person name="Santana-Cruz I."/>
            <person name="Maroo A."/>
            <person name="McCracken C."/>
            <person name="Shefchek K."/>
            <person name="Daugherty S."/>
            <person name="Song Y."/>
            <person name="Fraser C.M."/>
            <person name="Fricke W.F."/>
        </authorList>
    </citation>
    <scope>NUCLEOTIDE SEQUENCE [LARGE SCALE GENOMIC DNA]</scope>
    <source>
        <strain evidence="1 2">R038b</strain>
    </source>
</reference>
<gene>
    <name evidence="1" type="ORF">OUM_1276</name>
</gene>
<dbReference type="AlphaFoldDB" id="K2L491"/>
<dbReference type="RefSeq" id="WP_000710240.1">
    <property type="nucleotide sequence ID" value="NZ_AMOV01000008.1"/>
</dbReference>
<dbReference type="Proteomes" id="UP000006766">
    <property type="component" value="Unassembled WGS sequence"/>
</dbReference>